<feature type="signal peptide" evidence="2">
    <location>
        <begin position="1"/>
        <end position="20"/>
    </location>
</feature>
<keyword evidence="1 2" id="KW-0732">Signal</keyword>
<organism evidence="4">
    <name type="scientific">Dichomitus squalens</name>
    <dbReference type="NCBI Taxonomy" id="114155"/>
    <lineage>
        <taxon>Eukaryota</taxon>
        <taxon>Fungi</taxon>
        <taxon>Dikarya</taxon>
        <taxon>Basidiomycota</taxon>
        <taxon>Agaricomycotina</taxon>
        <taxon>Agaricomycetes</taxon>
        <taxon>Polyporales</taxon>
        <taxon>Polyporaceae</taxon>
        <taxon>Dichomitus</taxon>
    </lineage>
</organism>
<dbReference type="EMBL" id="ML143388">
    <property type="protein sequence ID" value="TBU34544.1"/>
    <property type="molecule type" value="Genomic_DNA"/>
</dbReference>
<dbReference type="AlphaFoldDB" id="A0A4Q9N204"/>
<dbReference type="InterPro" id="IPR051477">
    <property type="entry name" value="Expansin_CellWall"/>
</dbReference>
<name>A0A4Q9N204_9APHY</name>
<protein>
    <submittedName>
        <fullName evidence="4">Barwin-like endoglucanase</fullName>
    </submittedName>
</protein>
<sequence length="122" mass="13106">MVRPPCTIHLVRSFLTGVVSGTFYGTGLGSCGITNSDTDFIVAISHIIYDAFPGYTSGNPNNNPACGKKIRATYQGKSVEVTAVDRCVGCAEFDLDFSPSAFDQLADPSIGRLHGVQWQWIS</sequence>
<feature type="domain" description="RlpA-like protein double-psi beta-barrel" evidence="3">
    <location>
        <begin position="65"/>
        <end position="112"/>
    </location>
</feature>
<dbReference type="Gene3D" id="2.40.40.10">
    <property type="entry name" value="RlpA-like domain"/>
    <property type="match status" value="1"/>
</dbReference>
<feature type="chain" id="PRO_5020525409" evidence="2">
    <location>
        <begin position="21"/>
        <end position="122"/>
    </location>
</feature>
<dbReference type="PANTHER" id="PTHR31836">
    <property type="match status" value="1"/>
</dbReference>
<dbReference type="PROSITE" id="PS51257">
    <property type="entry name" value="PROKAR_LIPOPROTEIN"/>
    <property type="match status" value="1"/>
</dbReference>
<evidence type="ECO:0000256" key="2">
    <source>
        <dbReference type="SAM" id="SignalP"/>
    </source>
</evidence>
<evidence type="ECO:0000259" key="3">
    <source>
        <dbReference type="Pfam" id="PF03330"/>
    </source>
</evidence>
<gene>
    <name evidence="4" type="ORF">BD311DRAFT_773615</name>
</gene>
<evidence type="ECO:0000256" key="1">
    <source>
        <dbReference type="ARBA" id="ARBA00022729"/>
    </source>
</evidence>
<dbReference type="OrthoDB" id="623670at2759"/>
<dbReference type="Proteomes" id="UP000292957">
    <property type="component" value="Unassembled WGS sequence"/>
</dbReference>
<accession>A0A4Q9N204</accession>
<proteinExistence type="predicted"/>
<evidence type="ECO:0000313" key="4">
    <source>
        <dbReference type="EMBL" id="TBU34544.1"/>
    </source>
</evidence>
<dbReference type="InterPro" id="IPR036908">
    <property type="entry name" value="RlpA-like_sf"/>
</dbReference>
<dbReference type="CDD" id="cd22191">
    <property type="entry name" value="DPBB_RlpA_EXP_N-like"/>
    <property type="match status" value="1"/>
</dbReference>
<dbReference type="PANTHER" id="PTHR31836:SF28">
    <property type="entry name" value="SRCR DOMAIN-CONTAINING PROTEIN-RELATED"/>
    <property type="match status" value="1"/>
</dbReference>
<reference evidence="4" key="1">
    <citation type="submission" date="2019-01" db="EMBL/GenBank/DDBJ databases">
        <title>Draft genome sequences of three monokaryotic isolates of the white-rot basidiomycete fungus Dichomitus squalens.</title>
        <authorList>
            <consortium name="DOE Joint Genome Institute"/>
            <person name="Lopez S.C."/>
            <person name="Andreopoulos B."/>
            <person name="Pangilinan J."/>
            <person name="Lipzen A."/>
            <person name="Riley R."/>
            <person name="Ahrendt S."/>
            <person name="Ng V."/>
            <person name="Barry K."/>
            <person name="Daum C."/>
            <person name="Grigoriev I.V."/>
            <person name="Hilden K.S."/>
            <person name="Makela M.R."/>
            <person name="de Vries R.P."/>
        </authorList>
    </citation>
    <scope>NUCLEOTIDE SEQUENCE [LARGE SCALE GENOMIC DNA]</scope>
    <source>
        <strain evidence="4">OM18370.1</strain>
    </source>
</reference>
<dbReference type="InterPro" id="IPR009009">
    <property type="entry name" value="RlpA-like_DPBB"/>
</dbReference>
<dbReference type="Pfam" id="PF03330">
    <property type="entry name" value="DPBB_1"/>
    <property type="match status" value="1"/>
</dbReference>
<dbReference type="SUPFAM" id="SSF50685">
    <property type="entry name" value="Barwin-like endoglucanases"/>
    <property type="match status" value="1"/>
</dbReference>